<evidence type="ECO:0000256" key="10">
    <source>
        <dbReference type="SAM" id="Phobius"/>
    </source>
</evidence>
<reference evidence="12 13" key="1">
    <citation type="submission" date="2016-11" db="EMBL/GenBank/DDBJ databases">
        <authorList>
            <person name="Jaros S."/>
            <person name="Januszkiewicz K."/>
            <person name="Wedrychowicz H."/>
        </authorList>
    </citation>
    <scope>NUCLEOTIDE SEQUENCE [LARGE SCALE GENOMIC DNA]</scope>
    <source>
        <strain evidence="12 13">DSM 8605</strain>
    </source>
</reference>
<dbReference type="Pfam" id="PF00768">
    <property type="entry name" value="Peptidase_S11"/>
    <property type="match status" value="1"/>
</dbReference>
<dbReference type="PRINTS" id="PR00725">
    <property type="entry name" value="DADACBPTASE1"/>
</dbReference>
<dbReference type="STRING" id="1121316.SAMN02745207_00531"/>
<dbReference type="InterPro" id="IPR012338">
    <property type="entry name" value="Beta-lactam/transpept-like"/>
</dbReference>
<keyword evidence="5" id="KW-0573">Peptidoglycan synthesis</keyword>
<feature type="active site" description="Proton acceptor" evidence="7">
    <location>
        <position position="65"/>
    </location>
</feature>
<dbReference type="GO" id="GO:0009252">
    <property type="term" value="P:peptidoglycan biosynthetic process"/>
    <property type="evidence" value="ECO:0007669"/>
    <property type="project" value="UniProtKB-KW"/>
</dbReference>
<sequence length="452" mass="49886">MKEKLLSLVMTLVITLSFCTSVKAENAILPEILGEAAIVIDVSTGEIVYEKNADKSPMYPASVTKLMTSLIFAENSSPTDIISYTESARKQEAFSLWNIIPGLRVGDTMNGDNLMKALMIYSANDSAVMIADKVAGSTEAFADLMNKKATELGLTTSNFVTPNGLHNDQHYTSAYDLSILMRAAYNNEWVKEAMQITSTPIIMSSGTSAEETNRNKLIGETLDESYLSQLGVNLNGASASNAICVGGKTGYTGEAGRCLAAMFEKDGRLLVGVVLKSVYKNADNEDLDVFKDMASIINWSYNAEKVTYKNNDAPYVANSQISSVEVAFKPLIFIGPKKTIEVPLTLKEDVKYYENKINDKEITENIELTEINPWKLKDDASVGKLNIIQRETNASYELYPTLTTSNLIMMSKFTYLLAIVGLVAILLLLRILLVSSSRKKRRKSSRGNKYRY</sequence>
<keyword evidence="12" id="KW-0121">Carboxypeptidase</keyword>
<keyword evidence="13" id="KW-1185">Reference proteome</keyword>
<organism evidence="12 13">
    <name type="scientific">Clostridium grantii DSM 8605</name>
    <dbReference type="NCBI Taxonomy" id="1121316"/>
    <lineage>
        <taxon>Bacteria</taxon>
        <taxon>Bacillati</taxon>
        <taxon>Bacillota</taxon>
        <taxon>Clostridia</taxon>
        <taxon>Eubacteriales</taxon>
        <taxon>Clostridiaceae</taxon>
        <taxon>Clostridium</taxon>
    </lineage>
</organism>
<comment type="similarity">
    <text evidence="1 9">Belongs to the peptidase S11 family.</text>
</comment>
<dbReference type="GO" id="GO:0009002">
    <property type="term" value="F:serine-type D-Ala-D-Ala carboxypeptidase activity"/>
    <property type="evidence" value="ECO:0007669"/>
    <property type="project" value="InterPro"/>
</dbReference>
<evidence type="ECO:0000256" key="2">
    <source>
        <dbReference type="ARBA" id="ARBA00022729"/>
    </source>
</evidence>
<keyword evidence="2" id="KW-0732">Signal</keyword>
<dbReference type="RefSeq" id="WP_073336722.1">
    <property type="nucleotide sequence ID" value="NZ_FQXM01000003.1"/>
</dbReference>
<evidence type="ECO:0000313" key="13">
    <source>
        <dbReference type="Proteomes" id="UP000184447"/>
    </source>
</evidence>
<evidence type="ECO:0000256" key="7">
    <source>
        <dbReference type="PIRSR" id="PIRSR618044-1"/>
    </source>
</evidence>
<keyword evidence="12" id="KW-0645">Protease</keyword>
<dbReference type="Gene3D" id="3.40.710.10">
    <property type="entry name" value="DD-peptidase/beta-lactamase superfamily"/>
    <property type="match status" value="1"/>
</dbReference>
<dbReference type="Proteomes" id="UP000184447">
    <property type="component" value="Unassembled WGS sequence"/>
</dbReference>
<dbReference type="GO" id="GO:0008360">
    <property type="term" value="P:regulation of cell shape"/>
    <property type="evidence" value="ECO:0007669"/>
    <property type="project" value="UniProtKB-KW"/>
</dbReference>
<evidence type="ECO:0000256" key="1">
    <source>
        <dbReference type="ARBA" id="ARBA00007164"/>
    </source>
</evidence>
<evidence type="ECO:0000256" key="9">
    <source>
        <dbReference type="RuleBase" id="RU004016"/>
    </source>
</evidence>
<evidence type="ECO:0000256" key="8">
    <source>
        <dbReference type="PIRSR" id="PIRSR618044-2"/>
    </source>
</evidence>
<evidence type="ECO:0000256" key="6">
    <source>
        <dbReference type="ARBA" id="ARBA00023316"/>
    </source>
</evidence>
<evidence type="ECO:0000256" key="5">
    <source>
        <dbReference type="ARBA" id="ARBA00022984"/>
    </source>
</evidence>
<keyword evidence="10" id="KW-0472">Membrane</keyword>
<dbReference type="PANTHER" id="PTHR21581">
    <property type="entry name" value="D-ALANYL-D-ALANINE CARBOXYPEPTIDASE"/>
    <property type="match status" value="1"/>
</dbReference>
<evidence type="ECO:0000256" key="3">
    <source>
        <dbReference type="ARBA" id="ARBA00022801"/>
    </source>
</evidence>
<dbReference type="GO" id="GO:0071555">
    <property type="term" value="P:cell wall organization"/>
    <property type="evidence" value="ECO:0007669"/>
    <property type="project" value="UniProtKB-KW"/>
</dbReference>
<dbReference type="SUPFAM" id="SSF56601">
    <property type="entry name" value="beta-lactamase/transpeptidase-like"/>
    <property type="match status" value="1"/>
</dbReference>
<keyword evidence="3" id="KW-0378">Hydrolase</keyword>
<keyword evidence="6" id="KW-0961">Cell wall biogenesis/degradation</keyword>
<dbReference type="InterPro" id="IPR018044">
    <property type="entry name" value="Peptidase_S11"/>
</dbReference>
<dbReference type="AlphaFoldDB" id="A0A1M5RH36"/>
<name>A0A1M5RH36_9CLOT</name>
<proteinExistence type="inferred from homology"/>
<accession>A0A1M5RH36</accession>
<evidence type="ECO:0000313" key="12">
    <source>
        <dbReference type="EMBL" id="SHH25632.1"/>
    </source>
</evidence>
<feature type="domain" description="Peptidase S11 D-alanyl-D-alanine carboxypeptidase A N-terminal" evidence="11">
    <location>
        <begin position="29"/>
        <end position="276"/>
    </location>
</feature>
<dbReference type="OrthoDB" id="1701915at2"/>
<dbReference type="InterPro" id="IPR001967">
    <property type="entry name" value="Peptidase_S11_N"/>
</dbReference>
<dbReference type="GO" id="GO:0006508">
    <property type="term" value="P:proteolysis"/>
    <property type="evidence" value="ECO:0007669"/>
    <property type="project" value="InterPro"/>
</dbReference>
<keyword evidence="10" id="KW-1133">Transmembrane helix</keyword>
<protein>
    <submittedName>
        <fullName evidence="12">D-alanyl-D-alanine carboxypeptidase</fullName>
    </submittedName>
</protein>
<feature type="transmembrane region" description="Helical" evidence="10">
    <location>
        <begin position="413"/>
        <end position="433"/>
    </location>
</feature>
<gene>
    <name evidence="12" type="ORF">SAMN02745207_00531</name>
</gene>
<dbReference type="EMBL" id="FQXM01000003">
    <property type="protein sequence ID" value="SHH25632.1"/>
    <property type="molecule type" value="Genomic_DNA"/>
</dbReference>
<keyword evidence="10" id="KW-0812">Transmembrane</keyword>
<feature type="active site" description="Acyl-ester intermediate" evidence="7">
    <location>
        <position position="62"/>
    </location>
</feature>
<feature type="active site" evidence="7">
    <location>
        <position position="122"/>
    </location>
</feature>
<evidence type="ECO:0000259" key="11">
    <source>
        <dbReference type="Pfam" id="PF00768"/>
    </source>
</evidence>
<keyword evidence="4" id="KW-0133">Cell shape</keyword>
<dbReference type="PANTHER" id="PTHR21581:SF26">
    <property type="entry name" value="D-ALANYL-D-ALANINE ENDOPEPTIDASE"/>
    <property type="match status" value="1"/>
</dbReference>
<evidence type="ECO:0000256" key="4">
    <source>
        <dbReference type="ARBA" id="ARBA00022960"/>
    </source>
</evidence>
<feature type="binding site" evidence="8">
    <location>
        <position position="248"/>
    </location>
    <ligand>
        <name>substrate</name>
    </ligand>
</feature>